<sequence>MGSSLLERKKKGWMLQLKGGIACDG</sequence>
<protein>
    <submittedName>
        <fullName evidence="1">Uncharacterized protein</fullName>
    </submittedName>
</protein>
<name>A0A2P2M6F6_RHIMU</name>
<reference evidence="1" key="1">
    <citation type="submission" date="2018-02" db="EMBL/GenBank/DDBJ databases">
        <title>Rhizophora mucronata_Transcriptome.</title>
        <authorList>
            <person name="Meera S.P."/>
            <person name="Sreeshan A."/>
            <person name="Augustine A."/>
        </authorList>
    </citation>
    <scope>NUCLEOTIDE SEQUENCE</scope>
    <source>
        <tissue evidence="1">Leaf</tissue>
    </source>
</reference>
<dbReference type="EMBL" id="GGEC01045302">
    <property type="protein sequence ID" value="MBX25786.1"/>
    <property type="molecule type" value="Transcribed_RNA"/>
</dbReference>
<accession>A0A2P2M6F6</accession>
<organism evidence="1">
    <name type="scientific">Rhizophora mucronata</name>
    <name type="common">Asiatic mangrove</name>
    <dbReference type="NCBI Taxonomy" id="61149"/>
    <lineage>
        <taxon>Eukaryota</taxon>
        <taxon>Viridiplantae</taxon>
        <taxon>Streptophyta</taxon>
        <taxon>Embryophyta</taxon>
        <taxon>Tracheophyta</taxon>
        <taxon>Spermatophyta</taxon>
        <taxon>Magnoliopsida</taxon>
        <taxon>eudicotyledons</taxon>
        <taxon>Gunneridae</taxon>
        <taxon>Pentapetalae</taxon>
        <taxon>rosids</taxon>
        <taxon>fabids</taxon>
        <taxon>Malpighiales</taxon>
        <taxon>Rhizophoraceae</taxon>
        <taxon>Rhizophora</taxon>
    </lineage>
</organism>
<evidence type="ECO:0000313" key="1">
    <source>
        <dbReference type="EMBL" id="MBX25786.1"/>
    </source>
</evidence>
<proteinExistence type="predicted"/>
<dbReference type="AlphaFoldDB" id="A0A2P2M6F6"/>